<dbReference type="PANTHER" id="PTHR30086:SF20">
    <property type="entry name" value="ARGININE EXPORTER PROTEIN ARGO-RELATED"/>
    <property type="match status" value="1"/>
</dbReference>
<accession>A0ABU0MJ75</accession>
<dbReference type="EMBL" id="JAUSVU010000007">
    <property type="protein sequence ID" value="MDQ0533516.1"/>
    <property type="molecule type" value="Genomic_DNA"/>
</dbReference>
<feature type="transmembrane region" description="Helical" evidence="6">
    <location>
        <begin position="77"/>
        <end position="95"/>
    </location>
</feature>
<dbReference type="InterPro" id="IPR001123">
    <property type="entry name" value="LeuE-type"/>
</dbReference>
<evidence type="ECO:0000256" key="3">
    <source>
        <dbReference type="ARBA" id="ARBA00022692"/>
    </source>
</evidence>
<comment type="caution">
    <text evidence="7">The sequence shown here is derived from an EMBL/GenBank/DDBJ whole genome shotgun (WGS) entry which is preliminary data.</text>
</comment>
<keyword evidence="2" id="KW-1003">Cell membrane</keyword>
<keyword evidence="5 6" id="KW-0472">Membrane</keyword>
<comment type="subcellular location">
    <subcellularLocation>
        <location evidence="1">Cell membrane</location>
        <topology evidence="1">Multi-pass membrane protein</topology>
    </subcellularLocation>
</comment>
<keyword evidence="3 6" id="KW-0812">Transmembrane</keyword>
<dbReference type="PANTHER" id="PTHR30086">
    <property type="entry name" value="ARGININE EXPORTER PROTEIN ARGO"/>
    <property type="match status" value="1"/>
</dbReference>
<evidence type="ECO:0000256" key="1">
    <source>
        <dbReference type="ARBA" id="ARBA00004651"/>
    </source>
</evidence>
<evidence type="ECO:0000256" key="4">
    <source>
        <dbReference type="ARBA" id="ARBA00022989"/>
    </source>
</evidence>
<protein>
    <submittedName>
        <fullName evidence="7">Threonine/homoserine/homoserine lactone efflux protein</fullName>
    </submittedName>
</protein>
<organism evidence="7 8">
    <name type="scientific">Azospirillum picis</name>
    <dbReference type="NCBI Taxonomy" id="488438"/>
    <lineage>
        <taxon>Bacteria</taxon>
        <taxon>Pseudomonadati</taxon>
        <taxon>Pseudomonadota</taxon>
        <taxon>Alphaproteobacteria</taxon>
        <taxon>Rhodospirillales</taxon>
        <taxon>Azospirillaceae</taxon>
        <taxon>Azospirillum</taxon>
    </lineage>
</organism>
<gene>
    <name evidence="7" type="ORF">QO018_002374</name>
</gene>
<reference evidence="7 8" key="1">
    <citation type="submission" date="2023-07" db="EMBL/GenBank/DDBJ databases">
        <title>Genomic Encyclopedia of Type Strains, Phase IV (KMG-IV): sequencing the most valuable type-strain genomes for metagenomic binning, comparative biology and taxonomic classification.</title>
        <authorList>
            <person name="Goeker M."/>
        </authorList>
    </citation>
    <scope>NUCLEOTIDE SEQUENCE [LARGE SCALE GENOMIC DNA]</scope>
    <source>
        <strain evidence="7 8">DSM 19922</strain>
    </source>
</reference>
<feature type="transmembrane region" description="Helical" evidence="6">
    <location>
        <begin position="180"/>
        <end position="202"/>
    </location>
</feature>
<name>A0ABU0MJ75_9PROT</name>
<evidence type="ECO:0000313" key="8">
    <source>
        <dbReference type="Proteomes" id="UP001244552"/>
    </source>
</evidence>
<evidence type="ECO:0000256" key="6">
    <source>
        <dbReference type="SAM" id="Phobius"/>
    </source>
</evidence>
<dbReference type="Proteomes" id="UP001244552">
    <property type="component" value="Unassembled WGS sequence"/>
</dbReference>
<keyword evidence="4 6" id="KW-1133">Transmembrane helix</keyword>
<keyword evidence="8" id="KW-1185">Reference proteome</keyword>
<feature type="transmembrane region" description="Helical" evidence="6">
    <location>
        <begin position="146"/>
        <end position="168"/>
    </location>
</feature>
<feature type="transmembrane region" description="Helical" evidence="6">
    <location>
        <begin position="43"/>
        <end position="65"/>
    </location>
</feature>
<dbReference type="RefSeq" id="WP_209981883.1">
    <property type="nucleotide sequence ID" value="NZ_JAGINO010000007.1"/>
</dbReference>
<evidence type="ECO:0000256" key="5">
    <source>
        <dbReference type="ARBA" id="ARBA00023136"/>
    </source>
</evidence>
<evidence type="ECO:0000313" key="7">
    <source>
        <dbReference type="EMBL" id="MDQ0533516.1"/>
    </source>
</evidence>
<sequence>MAGAKSMQGLGGLMVFVLAATLSPGGATTLATASGMNFGYRRSLPLIVGISLGLACMAAAGSAGVESIFVAVPALRSAVKVGGTLYLLWLAFQLARTGAPKATGPAAEPTGIAGGAWLVLYNPKGWAMTTGAAASFSPVATDPAEVAVILGIVFGCFAWLSLSVWCLGGQMLRRALTRNWQWRALNLLLALLLVASILPIWIG</sequence>
<proteinExistence type="predicted"/>
<evidence type="ECO:0000256" key="2">
    <source>
        <dbReference type="ARBA" id="ARBA00022475"/>
    </source>
</evidence>
<dbReference type="Pfam" id="PF01810">
    <property type="entry name" value="LysE"/>
    <property type="match status" value="1"/>
</dbReference>